<feature type="region of interest" description="Disordered" evidence="1">
    <location>
        <begin position="153"/>
        <end position="217"/>
    </location>
</feature>
<evidence type="ECO:0000256" key="1">
    <source>
        <dbReference type="SAM" id="MobiDB-lite"/>
    </source>
</evidence>
<keyword evidence="4" id="KW-1185">Reference proteome</keyword>
<name>A0A1W6LPV9_9BACT</name>
<dbReference type="RefSeq" id="WP_085756415.1">
    <property type="nucleotide sequence ID" value="NZ_CP021023.1"/>
</dbReference>
<feature type="compositionally biased region" description="Basic and acidic residues" evidence="1">
    <location>
        <begin position="300"/>
        <end position="317"/>
    </location>
</feature>
<dbReference type="EMBL" id="CP021023">
    <property type="protein sequence ID" value="ARN57796.1"/>
    <property type="molecule type" value="Genomic_DNA"/>
</dbReference>
<keyword evidence="2" id="KW-0732">Signal</keyword>
<proteinExistence type="predicted"/>
<feature type="compositionally biased region" description="Basic and acidic residues" evidence="1">
    <location>
        <begin position="268"/>
        <end position="293"/>
    </location>
</feature>
<feature type="signal peptide" evidence="2">
    <location>
        <begin position="1"/>
        <end position="19"/>
    </location>
</feature>
<reference evidence="4" key="1">
    <citation type="submission" date="2017-04" db="EMBL/GenBank/DDBJ databases">
        <title>Comparative genomics and description of representatives of a novel lineage of planctomycetes thriving in anoxic sediments.</title>
        <authorList>
            <person name="Spring S."/>
            <person name="Bunk B."/>
            <person name="Sproer C."/>
        </authorList>
    </citation>
    <scope>NUCLEOTIDE SEQUENCE [LARGE SCALE GENOMIC DNA]</scope>
    <source>
        <strain evidence="4">ST-PulAB-D4</strain>
    </source>
</reference>
<evidence type="ECO:0000313" key="4">
    <source>
        <dbReference type="Proteomes" id="UP000193334"/>
    </source>
</evidence>
<dbReference type="AlphaFoldDB" id="A0A1W6LPV9"/>
<organism evidence="3 4">
    <name type="scientific">Sedimentisphaera salicampi</name>
    <dbReference type="NCBI Taxonomy" id="1941349"/>
    <lineage>
        <taxon>Bacteria</taxon>
        <taxon>Pseudomonadati</taxon>
        <taxon>Planctomycetota</taxon>
        <taxon>Phycisphaerae</taxon>
        <taxon>Sedimentisphaerales</taxon>
        <taxon>Sedimentisphaeraceae</taxon>
        <taxon>Sedimentisphaera</taxon>
    </lineage>
</organism>
<sequence length="328" mass="39910" precursor="true">MKAKLLTIFILLFSAALFANPQQDWGKKKHWEPERGQAGPYIQQRMQQQRKMHRFQPQAQQNWRRQAPQYRRYQQQRMPSPRAYQYRQPRQYFQGPQPAERFNKQRFFEAVKRRAVQNPEFRKKLRKKLMSKAWHADSSDEKCLKEEGKCPQDERWGKRSKKQQGRFEGKQGFRPRRYEPMQGQQFRGERGFRKQKNFAPRQGGDERRMQTPMPYAGKDRARAMMKGRMMDRPVKFKCPHCGRMITKEMIMENRREAHNQGWKQKKNYGSDHQARKARKGEMKKDCDKADDHKMKAKRYRDKDDCDDKKWDDSDEKKKRQRGKHHKRN</sequence>
<feature type="compositionally biased region" description="Basic residues" evidence="1">
    <location>
        <begin position="318"/>
        <end position="328"/>
    </location>
</feature>
<protein>
    <submittedName>
        <fullName evidence="3">Uncharacterized protein</fullName>
    </submittedName>
</protein>
<feature type="compositionally biased region" description="Basic and acidic residues" evidence="1">
    <location>
        <begin position="165"/>
        <end position="179"/>
    </location>
</feature>
<dbReference type="Proteomes" id="UP000193334">
    <property type="component" value="Chromosome"/>
</dbReference>
<evidence type="ECO:0000313" key="3">
    <source>
        <dbReference type="EMBL" id="ARN57796.1"/>
    </source>
</evidence>
<dbReference type="STRING" id="1941349.STSP1_02222"/>
<accession>A0A1W6LPV9</accession>
<evidence type="ECO:0000256" key="2">
    <source>
        <dbReference type="SAM" id="SignalP"/>
    </source>
</evidence>
<dbReference type="KEGG" id="pbp:STSP1_02222"/>
<feature type="region of interest" description="Disordered" evidence="1">
    <location>
        <begin position="250"/>
        <end position="328"/>
    </location>
</feature>
<gene>
    <name evidence="3" type="ORF">STSP1_02222</name>
</gene>
<feature type="chain" id="PRO_5012213259" evidence="2">
    <location>
        <begin position="20"/>
        <end position="328"/>
    </location>
</feature>